<protein>
    <submittedName>
        <fullName evidence="1">Uncharacterized protein</fullName>
    </submittedName>
</protein>
<name>A0A235CAJ4_9GAMM</name>
<comment type="caution">
    <text evidence="1">The sequence shown here is derived from an EMBL/GenBank/DDBJ whole genome shotgun (WGS) entry which is preliminary data.</text>
</comment>
<dbReference type="RefSeq" id="WP_094279507.1">
    <property type="nucleotide sequence ID" value="NZ_NQJF01000015.1"/>
</dbReference>
<evidence type="ECO:0000313" key="2">
    <source>
        <dbReference type="Proteomes" id="UP000243640"/>
    </source>
</evidence>
<dbReference type="AlphaFoldDB" id="A0A235CAJ4"/>
<organism evidence="1 2">
    <name type="scientific">Oceanimonas baumannii</name>
    <dbReference type="NCBI Taxonomy" id="129578"/>
    <lineage>
        <taxon>Bacteria</taxon>
        <taxon>Pseudomonadati</taxon>
        <taxon>Pseudomonadota</taxon>
        <taxon>Gammaproteobacteria</taxon>
        <taxon>Aeromonadales</taxon>
        <taxon>Aeromonadaceae</taxon>
        <taxon>Oceanimonas</taxon>
    </lineage>
</organism>
<evidence type="ECO:0000313" key="1">
    <source>
        <dbReference type="EMBL" id="OYD21436.1"/>
    </source>
</evidence>
<reference evidence="1 2" key="1">
    <citation type="submission" date="2017-08" db="EMBL/GenBank/DDBJ databases">
        <title>Draft Genome Sequence of the Marine Bacterium Oceanimonas baumannii ATCC 700832.</title>
        <authorList>
            <person name="Mcclelland W.D."/>
            <person name="Brennan M.A."/>
            <person name="Trachtenberg A.M."/>
            <person name="Maclea K.S."/>
        </authorList>
    </citation>
    <scope>NUCLEOTIDE SEQUENCE [LARGE SCALE GENOMIC DNA]</scope>
    <source>
        <strain evidence="1 2">ATCC 700832</strain>
    </source>
</reference>
<gene>
    <name evidence="1" type="ORF">B6S09_16060</name>
</gene>
<dbReference type="EMBL" id="NQJF01000015">
    <property type="protein sequence ID" value="OYD21436.1"/>
    <property type="molecule type" value="Genomic_DNA"/>
</dbReference>
<sequence>MNAERLADYLVSGAGQAALKRANQPAGHTWIYPARTNLTNGRSSPPVVQEHQLLKNCPGIWCSNARAGTSKQLPSPFHIHAAQRQLIIIPDIYPPFR</sequence>
<proteinExistence type="predicted"/>
<accession>A0A235CAJ4</accession>
<dbReference type="Proteomes" id="UP000243640">
    <property type="component" value="Unassembled WGS sequence"/>
</dbReference>